<protein>
    <submittedName>
        <fullName evidence="2">Uncharacterized protein</fullName>
    </submittedName>
</protein>
<organism evidence="2">
    <name type="scientific">marine metagenome</name>
    <dbReference type="NCBI Taxonomy" id="408172"/>
    <lineage>
        <taxon>unclassified sequences</taxon>
        <taxon>metagenomes</taxon>
        <taxon>ecological metagenomes</taxon>
    </lineage>
</organism>
<gene>
    <name evidence="2" type="ORF">METZ01_LOCUS472909</name>
</gene>
<accession>A0A383BKZ9</accession>
<evidence type="ECO:0000313" key="2">
    <source>
        <dbReference type="EMBL" id="SVE20055.1"/>
    </source>
</evidence>
<feature type="coiled-coil region" evidence="1">
    <location>
        <begin position="33"/>
        <end position="60"/>
    </location>
</feature>
<dbReference type="EMBL" id="UINC01200936">
    <property type="protein sequence ID" value="SVE20055.1"/>
    <property type="molecule type" value="Genomic_DNA"/>
</dbReference>
<dbReference type="AlphaFoldDB" id="A0A383BKZ9"/>
<reference evidence="2" key="1">
    <citation type="submission" date="2018-05" db="EMBL/GenBank/DDBJ databases">
        <authorList>
            <person name="Lanie J.A."/>
            <person name="Ng W.-L."/>
            <person name="Kazmierczak K.M."/>
            <person name="Andrzejewski T.M."/>
            <person name="Davidsen T.M."/>
            <person name="Wayne K.J."/>
            <person name="Tettelin H."/>
            <person name="Glass J.I."/>
            <person name="Rusch D."/>
            <person name="Podicherti R."/>
            <person name="Tsui H.-C.T."/>
            <person name="Winkler M.E."/>
        </authorList>
    </citation>
    <scope>NUCLEOTIDE SEQUENCE</scope>
</reference>
<feature type="non-terminal residue" evidence="2">
    <location>
        <position position="1"/>
    </location>
</feature>
<evidence type="ECO:0000256" key="1">
    <source>
        <dbReference type="SAM" id="Coils"/>
    </source>
</evidence>
<proteinExistence type="predicted"/>
<keyword evidence="1" id="KW-0175">Coiled coil</keyword>
<name>A0A383BKZ9_9ZZZZ</name>
<sequence length="121" mass="14039">VILRGSNISCTATLLTATLMVRYAMSRFEESKILEHDGRLDQMSSELNTLRKEKEEPEKEMTKVRVVAVEFQKEKYRLGEAEVNRNLSDGFVIQKEFQTESGVVIFMTKWEKPKKVEHNCP</sequence>